<proteinExistence type="predicted"/>
<name>A0A4D7JNF4_9BACT</name>
<gene>
    <name evidence="1" type="ORF">DCC35_17180</name>
</gene>
<dbReference type="KEGG" id="fpf:DCC35_17180"/>
<protein>
    <recommendedName>
        <fullName evidence="3">STAS/SEC14 domain-containing protein</fullName>
    </recommendedName>
</protein>
<evidence type="ECO:0008006" key="3">
    <source>
        <dbReference type="Google" id="ProtNLM"/>
    </source>
</evidence>
<sequence length="136" mass="15993">MTNSFATAKNHKVLLKRKNIIVEHNKELNYVYLRWVGYQKEADIKESGEEILKIFKTMDCKDILNDNREVKGPWNTAADWTVNDWFPRMIDAGMQKFAWVFPDNIFAELSATKAMPDNELVKKFNSYNEAEAWLQE</sequence>
<keyword evidence="2" id="KW-1185">Reference proteome</keyword>
<accession>A0A4D7JNF4</accession>
<dbReference type="OrthoDB" id="893408at2"/>
<evidence type="ECO:0000313" key="1">
    <source>
        <dbReference type="EMBL" id="QCK16343.1"/>
    </source>
</evidence>
<dbReference type="AlphaFoldDB" id="A0A4D7JNF4"/>
<reference evidence="1 2" key="1">
    <citation type="submission" date="2018-04" db="EMBL/GenBank/DDBJ databases">
        <title>Complete genome uncultured novel isolate.</title>
        <authorList>
            <person name="Merlino G."/>
        </authorList>
    </citation>
    <scope>NUCLEOTIDE SEQUENCE [LARGE SCALE GENOMIC DNA]</scope>
    <source>
        <strain evidence="2">R1DC9</strain>
    </source>
</reference>
<dbReference type="RefSeq" id="WP_137091934.1">
    <property type="nucleotide sequence ID" value="NZ_CP028923.1"/>
</dbReference>
<organism evidence="1 2">
    <name type="scientific">Mangrovivirga cuniculi</name>
    <dbReference type="NCBI Taxonomy" id="2715131"/>
    <lineage>
        <taxon>Bacteria</taxon>
        <taxon>Pseudomonadati</taxon>
        <taxon>Bacteroidota</taxon>
        <taxon>Cytophagia</taxon>
        <taxon>Cytophagales</taxon>
        <taxon>Mangrovivirgaceae</taxon>
        <taxon>Mangrovivirga</taxon>
    </lineage>
</organism>
<dbReference type="EMBL" id="CP028923">
    <property type="protein sequence ID" value="QCK16343.1"/>
    <property type="molecule type" value="Genomic_DNA"/>
</dbReference>
<dbReference type="Proteomes" id="UP000298616">
    <property type="component" value="Chromosome"/>
</dbReference>
<evidence type="ECO:0000313" key="2">
    <source>
        <dbReference type="Proteomes" id="UP000298616"/>
    </source>
</evidence>